<organism evidence="1 2">
    <name type="scientific">Oncorhynchus mykiss</name>
    <name type="common">Rainbow trout</name>
    <name type="synonym">Salmo gairdneri</name>
    <dbReference type="NCBI Taxonomy" id="8022"/>
    <lineage>
        <taxon>Eukaryota</taxon>
        <taxon>Metazoa</taxon>
        <taxon>Chordata</taxon>
        <taxon>Craniata</taxon>
        <taxon>Vertebrata</taxon>
        <taxon>Euteleostomi</taxon>
        <taxon>Actinopterygii</taxon>
        <taxon>Neopterygii</taxon>
        <taxon>Teleostei</taxon>
        <taxon>Protacanthopterygii</taxon>
        <taxon>Salmoniformes</taxon>
        <taxon>Salmonidae</taxon>
        <taxon>Salmoninae</taxon>
        <taxon>Oncorhynchus</taxon>
    </lineage>
</organism>
<gene>
    <name evidence="1" type="ORF">GSONMT00008770001</name>
</gene>
<dbReference type="EMBL" id="FR920691">
    <property type="protein sequence ID" value="CDQ95322.1"/>
    <property type="molecule type" value="Genomic_DNA"/>
</dbReference>
<evidence type="ECO:0000313" key="1">
    <source>
        <dbReference type="EMBL" id="CDQ95322.1"/>
    </source>
</evidence>
<evidence type="ECO:0000313" key="2">
    <source>
        <dbReference type="Proteomes" id="UP000193380"/>
    </source>
</evidence>
<protein>
    <submittedName>
        <fullName evidence="1">Uncharacterized protein</fullName>
    </submittedName>
</protein>
<dbReference type="PaxDb" id="8022-A0A060YUR4"/>
<reference evidence="1" key="2">
    <citation type="submission" date="2014-03" db="EMBL/GenBank/DDBJ databases">
        <authorList>
            <person name="Genoscope - CEA"/>
        </authorList>
    </citation>
    <scope>NUCLEOTIDE SEQUENCE</scope>
</reference>
<dbReference type="Proteomes" id="UP000193380">
    <property type="component" value="Unassembled WGS sequence"/>
</dbReference>
<dbReference type="AlphaFoldDB" id="A0A060YUR4"/>
<accession>A0A060YUR4</accession>
<proteinExistence type="predicted"/>
<name>A0A060YUR4_ONCMY</name>
<reference evidence="1" key="1">
    <citation type="journal article" date="2014" name="Nat. Commun.">
        <title>The rainbow trout genome provides novel insights into evolution after whole-genome duplication in vertebrates.</title>
        <authorList>
            <person name="Berthelot C."/>
            <person name="Brunet F."/>
            <person name="Chalopin D."/>
            <person name="Juanchich A."/>
            <person name="Bernard M."/>
            <person name="Noel B."/>
            <person name="Bento P."/>
            <person name="Da Silva C."/>
            <person name="Labadie K."/>
            <person name="Alberti A."/>
            <person name="Aury J.M."/>
            <person name="Louis A."/>
            <person name="Dehais P."/>
            <person name="Bardou P."/>
            <person name="Montfort J."/>
            <person name="Klopp C."/>
            <person name="Cabau C."/>
            <person name="Gaspin C."/>
            <person name="Thorgaard G.H."/>
            <person name="Boussaha M."/>
            <person name="Quillet E."/>
            <person name="Guyomard R."/>
            <person name="Galiana D."/>
            <person name="Bobe J."/>
            <person name="Volff J.N."/>
            <person name="Genet C."/>
            <person name="Wincker P."/>
            <person name="Jaillon O."/>
            <person name="Roest Crollius H."/>
            <person name="Guiguen Y."/>
        </authorList>
    </citation>
    <scope>NUCLEOTIDE SEQUENCE [LARGE SCALE GENOMIC DNA]</scope>
</reference>
<sequence length="109" mass="12197">MMAETSSGVKPTLYLERQNQLPDKELSIGQDTPTYIGSQGKLDLQTFYLDVRNLFSSAADYMLLTFPFGDVLLQHAVVADIASRQTAKFSSRNLFMALFPCVVPERNLC</sequence>